<dbReference type="SUPFAM" id="SSF54637">
    <property type="entry name" value="Thioesterase/thiol ester dehydrase-isomerase"/>
    <property type="match status" value="1"/>
</dbReference>
<name>A0A6A5QHS4_AMPQU</name>
<evidence type="ECO:0000313" key="3">
    <source>
        <dbReference type="Proteomes" id="UP000800096"/>
    </source>
</evidence>
<dbReference type="InterPro" id="IPR052741">
    <property type="entry name" value="Mitochondrial_HTD2"/>
</dbReference>
<gene>
    <name evidence="2" type="ORF">BDU57DRAFT_269555</name>
</gene>
<organism evidence="2 3">
    <name type="scientific">Ampelomyces quisqualis</name>
    <name type="common">Powdery mildew agent</name>
    <dbReference type="NCBI Taxonomy" id="50730"/>
    <lineage>
        <taxon>Eukaryota</taxon>
        <taxon>Fungi</taxon>
        <taxon>Dikarya</taxon>
        <taxon>Ascomycota</taxon>
        <taxon>Pezizomycotina</taxon>
        <taxon>Dothideomycetes</taxon>
        <taxon>Pleosporomycetidae</taxon>
        <taxon>Pleosporales</taxon>
        <taxon>Pleosporineae</taxon>
        <taxon>Phaeosphaeriaceae</taxon>
        <taxon>Ampelomyces</taxon>
    </lineage>
</organism>
<sequence length="686" mass="77481">MRLHTHRLARAARPPQRCPPWRRRPAPLRPYSAATASTATAAAADDPPWFRDLRREMLSRPMAAATEFVNSDADKKLEASLSPFLPPAWRRRVGSQRPRLLVPLGHSLLWFNTCVPVDQLLPDGTDPLQSPGGPWVRRMWAGGRMEVNKSDYYSTARGFAMNATMVSAERIADVQLRGSGDAAKILVTLERRFARAETLRQKKMRGVFRVDPSPLALQRDFCEQTLHQDWGDAILKDERNLVFLNGKTPEEMEAIRAGEFVPVRYLDPPGKPDFSHALTPTRALLFRYSALTFNAHLIHLDRDYARNVEGHRNLLVHGPLSLTLMLHAISGHVRAQTRDQFVVESIKYRNLAPLYCDEEMRLCGMQKDSDWHGATYHVWIEGPTGGVAVKGTVRTMRKPPIVPRLPGVDFRRIPLVQQADAGQAQSDTAHVPAFHRRLTDFIFPQQTLHYDASEAPGSTRMSNKEKDLIMRTLTSSVGEPAEPGQKELSAPGRDGHTGNLVRRYIRRDRVAASNRKRRNQRRSGGRELPRMFTPKVASPPATPRVMLSKFTILPSVKSVSSLQSPATDSDPKAAHRQATTVFTQEPPRAHHRNRPGRRDTSDATSLPIRQIRTTSPSIVRAVQSRTRQLGERKERVANRASLIHKYGSSPYATVLARHSTFERHGPRKIEKVRIRLSERAIRRRPK</sequence>
<protein>
    <recommendedName>
        <fullName evidence="4">HotDog domain-containing protein</fullName>
    </recommendedName>
</protein>
<evidence type="ECO:0000313" key="2">
    <source>
        <dbReference type="EMBL" id="KAF1915321.1"/>
    </source>
</evidence>
<feature type="region of interest" description="Disordered" evidence="1">
    <location>
        <begin position="561"/>
        <end position="605"/>
    </location>
</feature>
<proteinExistence type="predicted"/>
<dbReference type="PANTHER" id="PTHR28152">
    <property type="entry name" value="HYDROXYACYL-THIOESTER DEHYDRATASE TYPE 2, MITOCHONDRIAL"/>
    <property type="match status" value="1"/>
</dbReference>
<dbReference type="OrthoDB" id="3257538at2759"/>
<feature type="compositionally biased region" description="Low complexity" evidence="1">
    <location>
        <begin position="29"/>
        <end position="43"/>
    </location>
</feature>
<dbReference type="Gene3D" id="3.10.129.10">
    <property type="entry name" value="Hotdog Thioesterase"/>
    <property type="match status" value="1"/>
</dbReference>
<feature type="region of interest" description="Disordered" evidence="1">
    <location>
        <begin position="1"/>
        <end position="43"/>
    </location>
</feature>
<evidence type="ECO:0000256" key="1">
    <source>
        <dbReference type="SAM" id="MobiDB-lite"/>
    </source>
</evidence>
<evidence type="ECO:0008006" key="4">
    <source>
        <dbReference type="Google" id="ProtNLM"/>
    </source>
</evidence>
<accession>A0A6A5QHS4</accession>
<feature type="compositionally biased region" description="Basic residues" evidence="1">
    <location>
        <begin position="514"/>
        <end position="523"/>
    </location>
</feature>
<dbReference type="PANTHER" id="PTHR28152:SF1">
    <property type="entry name" value="HYDROXYACYL-THIOESTER DEHYDRATASE TYPE 2, MITOCHONDRIAL"/>
    <property type="match status" value="1"/>
</dbReference>
<feature type="compositionally biased region" description="Basic residues" evidence="1">
    <location>
        <begin position="1"/>
        <end position="10"/>
    </location>
</feature>
<dbReference type="GO" id="GO:0019171">
    <property type="term" value="F:(3R)-hydroxyacyl-[acyl-carrier-protein] dehydratase activity"/>
    <property type="evidence" value="ECO:0007669"/>
    <property type="project" value="TreeGrafter"/>
</dbReference>
<keyword evidence="3" id="KW-1185">Reference proteome</keyword>
<dbReference type="Proteomes" id="UP000800096">
    <property type="component" value="Unassembled WGS sequence"/>
</dbReference>
<dbReference type="GO" id="GO:0005739">
    <property type="term" value="C:mitochondrion"/>
    <property type="evidence" value="ECO:0007669"/>
    <property type="project" value="TreeGrafter"/>
</dbReference>
<feature type="region of interest" description="Disordered" evidence="1">
    <location>
        <begin position="475"/>
        <end position="540"/>
    </location>
</feature>
<dbReference type="InterPro" id="IPR029069">
    <property type="entry name" value="HotDog_dom_sf"/>
</dbReference>
<dbReference type="EMBL" id="ML979136">
    <property type="protein sequence ID" value="KAF1915321.1"/>
    <property type="molecule type" value="Genomic_DNA"/>
</dbReference>
<reference evidence="2" key="1">
    <citation type="journal article" date="2020" name="Stud. Mycol.">
        <title>101 Dothideomycetes genomes: a test case for predicting lifestyles and emergence of pathogens.</title>
        <authorList>
            <person name="Haridas S."/>
            <person name="Albert R."/>
            <person name="Binder M."/>
            <person name="Bloem J."/>
            <person name="Labutti K."/>
            <person name="Salamov A."/>
            <person name="Andreopoulos B."/>
            <person name="Baker S."/>
            <person name="Barry K."/>
            <person name="Bills G."/>
            <person name="Bluhm B."/>
            <person name="Cannon C."/>
            <person name="Castanera R."/>
            <person name="Culley D."/>
            <person name="Daum C."/>
            <person name="Ezra D."/>
            <person name="Gonzalez J."/>
            <person name="Henrissat B."/>
            <person name="Kuo A."/>
            <person name="Liang C."/>
            <person name="Lipzen A."/>
            <person name="Lutzoni F."/>
            <person name="Magnuson J."/>
            <person name="Mondo S."/>
            <person name="Nolan M."/>
            <person name="Ohm R."/>
            <person name="Pangilinan J."/>
            <person name="Park H.-J."/>
            <person name="Ramirez L."/>
            <person name="Alfaro M."/>
            <person name="Sun H."/>
            <person name="Tritt A."/>
            <person name="Yoshinaga Y."/>
            <person name="Zwiers L.-H."/>
            <person name="Turgeon B."/>
            <person name="Goodwin S."/>
            <person name="Spatafora J."/>
            <person name="Crous P."/>
            <person name="Grigoriev I."/>
        </authorList>
    </citation>
    <scope>NUCLEOTIDE SEQUENCE</scope>
    <source>
        <strain evidence="2">HMLAC05119</strain>
    </source>
</reference>
<dbReference type="AlphaFoldDB" id="A0A6A5QHS4"/>